<dbReference type="RefSeq" id="WP_013737831.1">
    <property type="nucleotide sequence ID" value="NC_015435.1"/>
</dbReference>
<organism evidence="1 2">
    <name type="scientific">Metallosphaera cuprina (strain Ar-4)</name>
    <dbReference type="NCBI Taxonomy" id="1006006"/>
    <lineage>
        <taxon>Archaea</taxon>
        <taxon>Thermoproteota</taxon>
        <taxon>Thermoprotei</taxon>
        <taxon>Sulfolobales</taxon>
        <taxon>Sulfolobaceae</taxon>
        <taxon>Metallosphaera</taxon>
    </lineage>
</organism>
<protein>
    <recommendedName>
        <fullName evidence="3">D-aminoacyl-tRNA deacylase</fullName>
    </recommendedName>
</protein>
<dbReference type="Gene3D" id="3.40.630.50">
    <property type="entry name" value="AF0625-like"/>
    <property type="match status" value="1"/>
</dbReference>
<gene>
    <name evidence="1" type="ordered locus">Mcup_1228</name>
</gene>
<keyword evidence="2" id="KW-1185">Reference proteome</keyword>
<dbReference type="KEGG" id="mcn:Mcup_1228"/>
<dbReference type="InterPro" id="IPR007508">
    <property type="entry name" value="DtdA"/>
</dbReference>
<proteinExistence type="predicted"/>
<dbReference type="Proteomes" id="UP000007812">
    <property type="component" value="Chromosome"/>
</dbReference>
<dbReference type="OrthoDB" id="9863at2157"/>
<dbReference type="Pfam" id="PF04414">
    <property type="entry name" value="tRNA_deacylase"/>
    <property type="match status" value="1"/>
</dbReference>
<dbReference type="eggNOG" id="arCOG01616">
    <property type="taxonomic scope" value="Archaea"/>
</dbReference>
<accession>F4G3G3</accession>
<dbReference type="HOGENOM" id="CLU_056464_1_0_2"/>
<dbReference type="GeneID" id="10493419"/>
<dbReference type="PANTHER" id="PTHR34667">
    <property type="entry name" value="D-AMINOACYL-TRNA DEACYLASE"/>
    <property type="match status" value="1"/>
</dbReference>
<dbReference type="EMBL" id="CP002656">
    <property type="protein sequence ID" value="AEB95333.1"/>
    <property type="molecule type" value="Genomic_DNA"/>
</dbReference>
<reference evidence="1 2" key="1">
    <citation type="journal article" date="2011" name="J. Bacteriol.">
        <title>Complete genome sequence of Metallosphaera cuprina, a metal sulfide-oxidizing archaeon from a hot spring.</title>
        <authorList>
            <person name="Liu L.J."/>
            <person name="You X.Y."/>
            <person name="Zheng H."/>
            <person name="Wang S."/>
            <person name="Jiang C.Y."/>
            <person name="Liu S.J."/>
        </authorList>
    </citation>
    <scope>NUCLEOTIDE SEQUENCE [LARGE SCALE GENOMIC DNA]</scope>
    <source>
        <strain evidence="1 2">Ar-4</strain>
    </source>
</reference>
<dbReference type="PANTHER" id="PTHR34667:SF1">
    <property type="entry name" value="D-AMINOACYL-TRNA DEACYLASE"/>
    <property type="match status" value="1"/>
</dbReference>
<evidence type="ECO:0000313" key="2">
    <source>
        <dbReference type="Proteomes" id="UP000007812"/>
    </source>
</evidence>
<evidence type="ECO:0000313" key="1">
    <source>
        <dbReference type="EMBL" id="AEB95333.1"/>
    </source>
</evidence>
<evidence type="ECO:0008006" key="3">
    <source>
        <dbReference type="Google" id="ProtNLM"/>
    </source>
</evidence>
<dbReference type="PATRIC" id="fig|1006006.8.peg.1224"/>
<dbReference type="GO" id="GO:0051499">
    <property type="term" value="F:D-aminoacyl-tRNA deacylase activity"/>
    <property type="evidence" value="ECO:0007669"/>
    <property type="project" value="InterPro"/>
</dbReference>
<dbReference type="SUPFAM" id="SSF142535">
    <property type="entry name" value="AF0625-like"/>
    <property type="match status" value="1"/>
</dbReference>
<sequence>MNVRVLISSKDPVGLTVKRLGYAFEEVDEDVTNFNYAKGDAIVMICRHESSTLRPALTLHHPGNPGKNTMGGRPETLGIANPRLLTSIFRSVLEISVDVEKVIEATHHGPTDLPYPITFVEVGSDERMWSNERIVSSLVDAVLKGIERAEDLNCSETVLIYGGPHYSKVASSESTRRCISHIISKHYISELNSDVVLQSIERNLIRPKTAILDSIPRNKRELLTHVFSSNNISIELR</sequence>
<dbReference type="STRING" id="1006006.Mcup_1228"/>
<dbReference type="NCBIfam" id="NF003070">
    <property type="entry name" value="PRK03995.1-1"/>
    <property type="match status" value="1"/>
</dbReference>
<dbReference type="AlphaFoldDB" id="F4G3G3"/>
<name>F4G3G3_METCR</name>
<dbReference type="Gene3D" id="3.40.50.10700">
    <property type="entry name" value="AF0625-like"/>
    <property type="match status" value="1"/>
</dbReference>